<evidence type="ECO:0000313" key="2">
    <source>
        <dbReference type="EMBL" id="WEK12669.1"/>
    </source>
</evidence>
<keyword evidence="1" id="KW-0732">Signal</keyword>
<evidence type="ECO:0000313" key="3">
    <source>
        <dbReference type="Proteomes" id="UP001213972"/>
    </source>
</evidence>
<proteinExistence type="predicted"/>
<dbReference type="Proteomes" id="UP001213972">
    <property type="component" value="Chromosome"/>
</dbReference>
<sequence>MRRSTQSTFIACLVACGVIFGGGGSATAAEVDPRDGALAQFRENLTASSDIAAFDELTRDQRSRLSSYLLGEIDPFAELSSEVARTPSGPPTSVSAGGFELTLGTRDTAVPKVAASTGSTTPSGQVSTLAGSTRSVSRSSSFSFLGITISKTTVRVVYYYSGSRATGIASSSCKVDVNYDPFSTVTSEREGAWISSGKATAECKVVVVRGIFSSWGVITWSTKAALQFVTANGYGTVTAYGWR</sequence>
<organism evidence="2 3">
    <name type="scientific">Candidatus Microbacterium phytovorans</name>
    <dbReference type="NCBI Taxonomy" id="3121374"/>
    <lineage>
        <taxon>Bacteria</taxon>
        <taxon>Bacillati</taxon>
        <taxon>Actinomycetota</taxon>
        <taxon>Actinomycetes</taxon>
        <taxon>Micrococcales</taxon>
        <taxon>Microbacteriaceae</taxon>
        <taxon>Microbacterium</taxon>
    </lineage>
</organism>
<feature type="signal peptide" evidence="1">
    <location>
        <begin position="1"/>
        <end position="28"/>
    </location>
</feature>
<evidence type="ECO:0000256" key="1">
    <source>
        <dbReference type="SAM" id="SignalP"/>
    </source>
</evidence>
<dbReference type="EMBL" id="CP119321">
    <property type="protein sequence ID" value="WEK12669.1"/>
    <property type="molecule type" value="Genomic_DNA"/>
</dbReference>
<gene>
    <name evidence="2" type="ORF">P0Y48_09310</name>
</gene>
<dbReference type="AlphaFoldDB" id="A0AAJ5VYL9"/>
<accession>A0AAJ5VYL9</accession>
<name>A0AAJ5VYL9_9MICO</name>
<protein>
    <submittedName>
        <fullName evidence="2">Uncharacterized protein</fullName>
    </submittedName>
</protein>
<reference evidence="2" key="1">
    <citation type="submission" date="2023-03" db="EMBL/GenBank/DDBJ databases">
        <title>Andean soil-derived lignocellulolytic bacterial consortium as a source of novel taxa and putative plastic-active enzymes.</title>
        <authorList>
            <person name="Diaz-Garcia L."/>
            <person name="Chuvochina M."/>
            <person name="Feuerriegel G."/>
            <person name="Bunk B."/>
            <person name="Sproer C."/>
            <person name="Streit W.R."/>
            <person name="Rodriguez L.M."/>
            <person name="Overmann J."/>
            <person name="Jimenez D.J."/>
        </authorList>
    </citation>
    <scope>NUCLEOTIDE SEQUENCE</scope>
    <source>
        <strain evidence="2">MAG 4610</strain>
    </source>
</reference>
<feature type="chain" id="PRO_5042589866" evidence="1">
    <location>
        <begin position="29"/>
        <end position="243"/>
    </location>
</feature>